<evidence type="ECO:0000313" key="7">
    <source>
        <dbReference type="Proteomes" id="UP000886721"/>
    </source>
</evidence>
<sequence length="306" mass="35057">MMNISWLMQFLEIVDKKSINKAAETLFVSQSVLSRNMKKLEEYMGYSLMNRSNQGVSLTKEGRLLYQYGQSLANDIKSIEALRKEEERAKCSELHVYLFSLYMRSKLLLDYISKDSSVSMILKIYDAKLEELLQGVQEDELAVGIAVLSDPEIFSLEKKLSQKNCSMEILSRGGLYLQVRESCTDVEKDGVLQGEVLENMRFVHLDLDIYSILRLSIKLNGMALTNLKQVITVNSYPMLVEVLAETNSFSLGNKWQIEEMKRHGIRCIEIPDVEIGMNLVLFKNKASVSQEVKDFIKAFKKVYQIS</sequence>
<evidence type="ECO:0000256" key="4">
    <source>
        <dbReference type="ARBA" id="ARBA00023163"/>
    </source>
</evidence>
<dbReference type="PROSITE" id="PS50931">
    <property type="entry name" value="HTH_LYSR"/>
    <property type="match status" value="1"/>
</dbReference>
<dbReference type="Proteomes" id="UP000886721">
    <property type="component" value="Unassembled WGS sequence"/>
</dbReference>
<keyword evidence="3" id="KW-0238">DNA-binding</keyword>
<dbReference type="EMBL" id="DXEM01000005">
    <property type="protein sequence ID" value="HIX66811.1"/>
    <property type="molecule type" value="Genomic_DNA"/>
</dbReference>
<organism evidence="6 7">
    <name type="scientific">Candidatus Anaerostipes excrementavium</name>
    <dbReference type="NCBI Taxonomy" id="2838463"/>
    <lineage>
        <taxon>Bacteria</taxon>
        <taxon>Bacillati</taxon>
        <taxon>Bacillota</taxon>
        <taxon>Clostridia</taxon>
        <taxon>Lachnospirales</taxon>
        <taxon>Lachnospiraceae</taxon>
        <taxon>Anaerostipes</taxon>
    </lineage>
</organism>
<dbReference type="Gene3D" id="1.10.10.10">
    <property type="entry name" value="Winged helix-like DNA-binding domain superfamily/Winged helix DNA-binding domain"/>
    <property type="match status" value="1"/>
</dbReference>
<dbReference type="PRINTS" id="PR00039">
    <property type="entry name" value="HTHLYSR"/>
</dbReference>
<evidence type="ECO:0000313" key="6">
    <source>
        <dbReference type="EMBL" id="HIX66811.1"/>
    </source>
</evidence>
<dbReference type="InterPro" id="IPR036388">
    <property type="entry name" value="WH-like_DNA-bd_sf"/>
</dbReference>
<accession>A0A9D1WU03</accession>
<evidence type="ECO:0000259" key="5">
    <source>
        <dbReference type="PROSITE" id="PS50931"/>
    </source>
</evidence>
<dbReference type="PANTHER" id="PTHR30126">
    <property type="entry name" value="HTH-TYPE TRANSCRIPTIONAL REGULATOR"/>
    <property type="match status" value="1"/>
</dbReference>
<proteinExistence type="inferred from homology"/>
<evidence type="ECO:0000256" key="3">
    <source>
        <dbReference type="ARBA" id="ARBA00023125"/>
    </source>
</evidence>
<reference evidence="6" key="2">
    <citation type="submission" date="2021-04" db="EMBL/GenBank/DDBJ databases">
        <authorList>
            <person name="Gilroy R."/>
        </authorList>
    </citation>
    <scope>NUCLEOTIDE SEQUENCE</scope>
    <source>
        <strain evidence="6">CHK191-13928</strain>
    </source>
</reference>
<reference evidence="6" key="1">
    <citation type="journal article" date="2021" name="PeerJ">
        <title>Extensive microbial diversity within the chicken gut microbiome revealed by metagenomics and culture.</title>
        <authorList>
            <person name="Gilroy R."/>
            <person name="Ravi A."/>
            <person name="Getino M."/>
            <person name="Pursley I."/>
            <person name="Horton D.L."/>
            <person name="Alikhan N.F."/>
            <person name="Baker D."/>
            <person name="Gharbi K."/>
            <person name="Hall N."/>
            <person name="Watson M."/>
            <person name="Adriaenssens E.M."/>
            <person name="Foster-Nyarko E."/>
            <person name="Jarju S."/>
            <person name="Secka A."/>
            <person name="Antonio M."/>
            <person name="Oren A."/>
            <person name="Chaudhuri R.R."/>
            <person name="La Ragione R."/>
            <person name="Hildebrand F."/>
            <person name="Pallen M.J."/>
        </authorList>
    </citation>
    <scope>NUCLEOTIDE SEQUENCE</scope>
    <source>
        <strain evidence="6">CHK191-13928</strain>
    </source>
</reference>
<dbReference type="InterPro" id="IPR000847">
    <property type="entry name" value="LysR_HTH_N"/>
</dbReference>
<protein>
    <submittedName>
        <fullName evidence="6">LysR family transcriptional regulator</fullName>
    </submittedName>
</protein>
<comment type="similarity">
    <text evidence="1">Belongs to the LysR transcriptional regulatory family.</text>
</comment>
<dbReference type="GO" id="GO:0000976">
    <property type="term" value="F:transcription cis-regulatory region binding"/>
    <property type="evidence" value="ECO:0007669"/>
    <property type="project" value="TreeGrafter"/>
</dbReference>
<name>A0A9D1WU03_9FIRM</name>
<dbReference type="PANTHER" id="PTHR30126:SF40">
    <property type="entry name" value="HTH-TYPE TRANSCRIPTIONAL REGULATOR GLTR"/>
    <property type="match status" value="1"/>
</dbReference>
<keyword evidence="4" id="KW-0804">Transcription</keyword>
<evidence type="ECO:0000256" key="2">
    <source>
        <dbReference type="ARBA" id="ARBA00023015"/>
    </source>
</evidence>
<dbReference type="GO" id="GO:0003700">
    <property type="term" value="F:DNA-binding transcription factor activity"/>
    <property type="evidence" value="ECO:0007669"/>
    <property type="project" value="InterPro"/>
</dbReference>
<feature type="domain" description="HTH lysR-type" evidence="5">
    <location>
        <begin position="2"/>
        <end position="59"/>
    </location>
</feature>
<gene>
    <name evidence="6" type="ORF">H9735_01645</name>
</gene>
<comment type="caution">
    <text evidence="6">The sequence shown here is derived from an EMBL/GenBank/DDBJ whole genome shotgun (WGS) entry which is preliminary data.</text>
</comment>
<dbReference type="FunFam" id="1.10.10.10:FF:000001">
    <property type="entry name" value="LysR family transcriptional regulator"/>
    <property type="match status" value="1"/>
</dbReference>
<dbReference type="SUPFAM" id="SSF46785">
    <property type="entry name" value="Winged helix' DNA-binding domain"/>
    <property type="match status" value="1"/>
</dbReference>
<evidence type="ECO:0000256" key="1">
    <source>
        <dbReference type="ARBA" id="ARBA00009437"/>
    </source>
</evidence>
<dbReference type="AlphaFoldDB" id="A0A9D1WU03"/>
<dbReference type="Pfam" id="PF00126">
    <property type="entry name" value="HTH_1"/>
    <property type="match status" value="1"/>
</dbReference>
<dbReference type="InterPro" id="IPR036390">
    <property type="entry name" value="WH_DNA-bd_sf"/>
</dbReference>
<keyword evidence="2" id="KW-0805">Transcription regulation</keyword>